<feature type="compositionally biased region" description="Polar residues" evidence="1">
    <location>
        <begin position="41"/>
        <end position="68"/>
    </location>
</feature>
<proteinExistence type="predicted"/>
<keyword evidence="2" id="KW-0472">Membrane</keyword>
<evidence type="ECO:0000256" key="2">
    <source>
        <dbReference type="SAM" id="Phobius"/>
    </source>
</evidence>
<sequence length="79" mass="8805">MKNSPKSIFVGWTALAVCALGGYIGSKKYTDYRLRQYTSVGGFSPTAEQGQQTLQKEQDTNSETTTENKPLRRSVQRSL</sequence>
<evidence type="ECO:0000313" key="4">
    <source>
        <dbReference type="Proteomes" id="UP001209540"/>
    </source>
</evidence>
<comment type="caution">
    <text evidence="3">The sequence shown here is derived from an EMBL/GenBank/DDBJ whole genome shotgun (WGS) entry which is preliminary data.</text>
</comment>
<organism evidence="3 4">
    <name type="scientific">Phascolomyces articulosus</name>
    <dbReference type="NCBI Taxonomy" id="60185"/>
    <lineage>
        <taxon>Eukaryota</taxon>
        <taxon>Fungi</taxon>
        <taxon>Fungi incertae sedis</taxon>
        <taxon>Mucoromycota</taxon>
        <taxon>Mucoromycotina</taxon>
        <taxon>Mucoromycetes</taxon>
        <taxon>Mucorales</taxon>
        <taxon>Lichtheimiaceae</taxon>
        <taxon>Phascolomyces</taxon>
    </lineage>
</organism>
<dbReference type="AlphaFoldDB" id="A0AAD5JKT1"/>
<evidence type="ECO:0000313" key="3">
    <source>
        <dbReference type="EMBL" id="KAI9244027.1"/>
    </source>
</evidence>
<gene>
    <name evidence="3" type="ORF">BDA99DRAFT_529567</name>
</gene>
<keyword evidence="2" id="KW-1133">Transmembrane helix</keyword>
<accession>A0AAD5JKT1</accession>
<keyword evidence="4" id="KW-1185">Reference proteome</keyword>
<protein>
    <submittedName>
        <fullName evidence="3">Uncharacterized protein</fullName>
    </submittedName>
</protein>
<feature type="region of interest" description="Disordered" evidence="1">
    <location>
        <begin position="41"/>
        <end position="79"/>
    </location>
</feature>
<reference evidence="3" key="1">
    <citation type="journal article" date="2022" name="IScience">
        <title>Evolution of zygomycete secretomes and the origins of terrestrial fungal ecologies.</title>
        <authorList>
            <person name="Chang Y."/>
            <person name="Wang Y."/>
            <person name="Mondo S."/>
            <person name="Ahrendt S."/>
            <person name="Andreopoulos W."/>
            <person name="Barry K."/>
            <person name="Beard J."/>
            <person name="Benny G.L."/>
            <person name="Blankenship S."/>
            <person name="Bonito G."/>
            <person name="Cuomo C."/>
            <person name="Desiro A."/>
            <person name="Gervers K.A."/>
            <person name="Hundley H."/>
            <person name="Kuo A."/>
            <person name="LaButti K."/>
            <person name="Lang B.F."/>
            <person name="Lipzen A."/>
            <person name="O'Donnell K."/>
            <person name="Pangilinan J."/>
            <person name="Reynolds N."/>
            <person name="Sandor L."/>
            <person name="Smith M.E."/>
            <person name="Tsang A."/>
            <person name="Grigoriev I.V."/>
            <person name="Stajich J.E."/>
            <person name="Spatafora J.W."/>
        </authorList>
    </citation>
    <scope>NUCLEOTIDE SEQUENCE</scope>
    <source>
        <strain evidence="3">RSA 2281</strain>
    </source>
</reference>
<keyword evidence="2" id="KW-0812">Transmembrane</keyword>
<evidence type="ECO:0000256" key="1">
    <source>
        <dbReference type="SAM" id="MobiDB-lite"/>
    </source>
</evidence>
<dbReference type="EMBL" id="JAIXMP010000064">
    <property type="protein sequence ID" value="KAI9244027.1"/>
    <property type="molecule type" value="Genomic_DNA"/>
</dbReference>
<dbReference type="Proteomes" id="UP001209540">
    <property type="component" value="Unassembled WGS sequence"/>
</dbReference>
<reference evidence="3" key="2">
    <citation type="submission" date="2023-02" db="EMBL/GenBank/DDBJ databases">
        <authorList>
            <consortium name="DOE Joint Genome Institute"/>
            <person name="Mondo S.J."/>
            <person name="Chang Y."/>
            <person name="Wang Y."/>
            <person name="Ahrendt S."/>
            <person name="Andreopoulos W."/>
            <person name="Barry K."/>
            <person name="Beard J."/>
            <person name="Benny G.L."/>
            <person name="Blankenship S."/>
            <person name="Bonito G."/>
            <person name="Cuomo C."/>
            <person name="Desiro A."/>
            <person name="Gervers K.A."/>
            <person name="Hundley H."/>
            <person name="Kuo A."/>
            <person name="LaButti K."/>
            <person name="Lang B.F."/>
            <person name="Lipzen A."/>
            <person name="O'Donnell K."/>
            <person name="Pangilinan J."/>
            <person name="Reynolds N."/>
            <person name="Sandor L."/>
            <person name="Smith M.W."/>
            <person name="Tsang A."/>
            <person name="Grigoriev I.V."/>
            <person name="Stajich J.E."/>
            <person name="Spatafora J.W."/>
        </authorList>
    </citation>
    <scope>NUCLEOTIDE SEQUENCE</scope>
    <source>
        <strain evidence="3">RSA 2281</strain>
    </source>
</reference>
<feature type="transmembrane region" description="Helical" evidence="2">
    <location>
        <begin position="6"/>
        <end position="25"/>
    </location>
</feature>
<name>A0AAD5JKT1_9FUNG</name>